<keyword evidence="2" id="KW-1185">Reference proteome</keyword>
<organism evidence="1 2">
    <name type="scientific">Periconia digitata</name>
    <dbReference type="NCBI Taxonomy" id="1303443"/>
    <lineage>
        <taxon>Eukaryota</taxon>
        <taxon>Fungi</taxon>
        <taxon>Dikarya</taxon>
        <taxon>Ascomycota</taxon>
        <taxon>Pezizomycotina</taxon>
        <taxon>Dothideomycetes</taxon>
        <taxon>Pleosporomycetidae</taxon>
        <taxon>Pleosporales</taxon>
        <taxon>Massarineae</taxon>
        <taxon>Periconiaceae</taxon>
        <taxon>Periconia</taxon>
    </lineage>
</organism>
<gene>
    <name evidence="1" type="ORF">PDIGIT_LOCUS9399</name>
</gene>
<proteinExistence type="predicted"/>
<dbReference type="AlphaFoldDB" id="A0A9W4XLF4"/>
<dbReference type="EMBL" id="CAOQHR010000006">
    <property type="protein sequence ID" value="CAI6336304.1"/>
    <property type="molecule type" value="Genomic_DNA"/>
</dbReference>
<reference evidence="1" key="1">
    <citation type="submission" date="2023-01" db="EMBL/GenBank/DDBJ databases">
        <authorList>
            <person name="Van Ghelder C."/>
            <person name="Rancurel C."/>
        </authorList>
    </citation>
    <scope>NUCLEOTIDE SEQUENCE</scope>
    <source>
        <strain evidence="1">CNCM I-4278</strain>
    </source>
</reference>
<comment type="caution">
    <text evidence="1">The sequence shown here is derived from an EMBL/GenBank/DDBJ whole genome shotgun (WGS) entry which is preliminary data.</text>
</comment>
<accession>A0A9W4XLF4</accession>
<dbReference type="Proteomes" id="UP001152607">
    <property type="component" value="Unassembled WGS sequence"/>
</dbReference>
<evidence type="ECO:0000313" key="1">
    <source>
        <dbReference type="EMBL" id="CAI6336304.1"/>
    </source>
</evidence>
<name>A0A9W4XLF4_9PLEO</name>
<evidence type="ECO:0000313" key="2">
    <source>
        <dbReference type="Proteomes" id="UP001152607"/>
    </source>
</evidence>
<sequence>MYMSMSQRCLIIYSIRLQRPSLPFACLRRACMNAHETGNSGNKKGGLEHKF</sequence>
<protein>
    <submittedName>
        <fullName evidence="1">Uncharacterized protein</fullName>
    </submittedName>
</protein>